<evidence type="ECO:0000313" key="8">
    <source>
        <dbReference type="Proteomes" id="UP000521943"/>
    </source>
</evidence>
<accession>A0A8H6M3U5</accession>
<evidence type="ECO:0000256" key="4">
    <source>
        <dbReference type="ARBA" id="ARBA00022777"/>
    </source>
</evidence>
<dbReference type="SMART" id="SM00220">
    <property type="entry name" value="S_TKc"/>
    <property type="match status" value="1"/>
</dbReference>
<dbReference type="Proteomes" id="UP000521943">
    <property type="component" value="Unassembled WGS sequence"/>
</dbReference>
<keyword evidence="5" id="KW-0067">ATP-binding</keyword>
<dbReference type="GO" id="GO:0004674">
    <property type="term" value="F:protein serine/threonine kinase activity"/>
    <property type="evidence" value="ECO:0007669"/>
    <property type="project" value="UniProtKB-KW"/>
</dbReference>
<keyword evidence="1" id="KW-0723">Serine/threonine-protein kinase</keyword>
<keyword evidence="8" id="KW-1185">Reference proteome</keyword>
<comment type="caution">
    <text evidence="7">The sequence shown here is derived from an EMBL/GenBank/DDBJ whole genome shotgun (WGS) entry which is preliminary data.</text>
</comment>
<sequence length="370" mass="41890">MASNPKDAPPLPLERLTATRTGVKDDTLIPGDQSTGTFIGRTYNVIKSIKISNVRQLAMARNIYSGRVVIAIIVKKNGINPEKWLKEKSFLDRNRERAPPPLYFTRTLTFFEDDEDVFTFLSYPSWPKCTLFGNTCAAPLSIQQVQQISAQIMRGLDFLHSQDLVHTNICPESVVFVSPGYVKGRYYDHQTECYEKHDLLTDTRIQIVFCGDTRDEGVMIGKDLYRSPEVVAGLPVTFKSDLFSLGCLIAEMTTDEPLFARVETSSELDYMRGCLVMMQHTLEPLSSKMVSNIYARHGNIFNADGLIPETDTFCGSVTTYLELYGSLEDIVTDSDAFDVVNGLLRMDPDNRIDISRLLNRYDFFISRIMF</sequence>
<feature type="domain" description="Protein kinase" evidence="6">
    <location>
        <begin position="43"/>
        <end position="364"/>
    </location>
</feature>
<evidence type="ECO:0000259" key="6">
    <source>
        <dbReference type="PROSITE" id="PS50011"/>
    </source>
</evidence>
<dbReference type="GO" id="GO:0005634">
    <property type="term" value="C:nucleus"/>
    <property type="evidence" value="ECO:0007669"/>
    <property type="project" value="TreeGrafter"/>
</dbReference>
<dbReference type="Pfam" id="PF00069">
    <property type="entry name" value="Pkinase"/>
    <property type="match status" value="1"/>
</dbReference>
<name>A0A8H6M3U5_9AGAR</name>
<keyword evidence="2" id="KW-0808">Transferase</keyword>
<dbReference type="PANTHER" id="PTHR45646:SF11">
    <property type="entry name" value="SERINE_THREONINE-PROTEIN KINASE DOA"/>
    <property type="match status" value="1"/>
</dbReference>
<dbReference type="AlphaFoldDB" id="A0A8H6M3U5"/>
<dbReference type="SUPFAM" id="SSF56112">
    <property type="entry name" value="Protein kinase-like (PK-like)"/>
    <property type="match status" value="1"/>
</dbReference>
<proteinExistence type="predicted"/>
<dbReference type="OrthoDB" id="3010383at2759"/>
<dbReference type="PANTHER" id="PTHR45646">
    <property type="entry name" value="SERINE/THREONINE-PROTEIN KINASE DOA-RELATED"/>
    <property type="match status" value="1"/>
</dbReference>
<dbReference type="InterPro" id="IPR051175">
    <property type="entry name" value="CLK_kinases"/>
</dbReference>
<reference evidence="7 8" key="1">
    <citation type="submission" date="2020-07" db="EMBL/GenBank/DDBJ databases">
        <title>Comparative genomics of pyrophilous fungi reveals a link between fire events and developmental genes.</title>
        <authorList>
            <consortium name="DOE Joint Genome Institute"/>
            <person name="Steindorff A.S."/>
            <person name="Carver A."/>
            <person name="Calhoun S."/>
            <person name="Stillman K."/>
            <person name="Liu H."/>
            <person name="Lipzen A."/>
            <person name="Pangilinan J."/>
            <person name="Labutti K."/>
            <person name="Bruns T.D."/>
            <person name="Grigoriev I.V."/>
        </authorList>
    </citation>
    <scope>NUCLEOTIDE SEQUENCE [LARGE SCALE GENOMIC DNA]</scope>
    <source>
        <strain evidence="7 8">CBS 144469</strain>
    </source>
</reference>
<evidence type="ECO:0000256" key="3">
    <source>
        <dbReference type="ARBA" id="ARBA00022741"/>
    </source>
</evidence>
<dbReference type="Gene3D" id="1.10.510.10">
    <property type="entry name" value="Transferase(Phosphotransferase) domain 1"/>
    <property type="match status" value="1"/>
</dbReference>
<keyword evidence="4 7" id="KW-0418">Kinase</keyword>
<organism evidence="7 8">
    <name type="scientific">Ephemerocybe angulata</name>
    <dbReference type="NCBI Taxonomy" id="980116"/>
    <lineage>
        <taxon>Eukaryota</taxon>
        <taxon>Fungi</taxon>
        <taxon>Dikarya</taxon>
        <taxon>Basidiomycota</taxon>
        <taxon>Agaricomycotina</taxon>
        <taxon>Agaricomycetes</taxon>
        <taxon>Agaricomycetidae</taxon>
        <taxon>Agaricales</taxon>
        <taxon>Agaricineae</taxon>
        <taxon>Psathyrellaceae</taxon>
        <taxon>Ephemerocybe</taxon>
    </lineage>
</organism>
<protein>
    <submittedName>
        <fullName evidence="7">Kinase-like domain-containing protein</fullName>
    </submittedName>
</protein>
<keyword evidence="3" id="KW-0547">Nucleotide-binding</keyword>
<dbReference type="PROSITE" id="PS50011">
    <property type="entry name" value="PROTEIN_KINASE_DOM"/>
    <property type="match status" value="1"/>
</dbReference>
<evidence type="ECO:0000256" key="2">
    <source>
        <dbReference type="ARBA" id="ARBA00022679"/>
    </source>
</evidence>
<gene>
    <name evidence="7" type="ORF">DFP72DRAFT_1138315</name>
</gene>
<dbReference type="InterPro" id="IPR011009">
    <property type="entry name" value="Kinase-like_dom_sf"/>
</dbReference>
<evidence type="ECO:0000256" key="5">
    <source>
        <dbReference type="ARBA" id="ARBA00022840"/>
    </source>
</evidence>
<dbReference type="EMBL" id="JACGCI010000052">
    <property type="protein sequence ID" value="KAF6751221.1"/>
    <property type="molecule type" value="Genomic_DNA"/>
</dbReference>
<evidence type="ECO:0000256" key="1">
    <source>
        <dbReference type="ARBA" id="ARBA00022527"/>
    </source>
</evidence>
<evidence type="ECO:0000313" key="7">
    <source>
        <dbReference type="EMBL" id="KAF6751221.1"/>
    </source>
</evidence>
<dbReference type="GO" id="GO:0005524">
    <property type="term" value="F:ATP binding"/>
    <property type="evidence" value="ECO:0007669"/>
    <property type="project" value="UniProtKB-KW"/>
</dbReference>
<dbReference type="InterPro" id="IPR000719">
    <property type="entry name" value="Prot_kinase_dom"/>
</dbReference>